<dbReference type="GeneID" id="36339524"/>
<dbReference type="EMBL" id="APAU02000021">
    <property type="protein sequence ID" value="EUB61323.1"/>
    <property type="molecule type" value="Genomic_DNA"/>
</dbReference>
<dbReference type="CTD" id="36339524"/>
<gene>
    <name evidence="1" type="ORF">EGR_03809</name>
</gene>
<dbReference type="Proteomes" id="UP000019149">
    <property type="component" value="Unassembled WGS sequence"/>
</dbReference>
<evidence type="ECO:0000313" key="1">
    <source>
        <dbReference type="EMBL" id="EUB61323.1"/>
    </source>
</evidence>
<dbReference type="RefSeq" id="XP_024352519.1">
    <property type="nucleotide sequence ID" value="XM_024493058.1"/>
</dbReference>
<dbReference type="KEGG" id="egl:EGR_03809"/>
<evidence type="ECO:0000313" key="2">
    <source>
        <dbReference type="Proteomes" id="UP000019149"/>
    </source>
</evidence>
<accession>W6UJU2</accession>
<name>W6UJU2_ECHGR</name>
<dbReference type="OrthoDB" id="10574604at2759"/>
<keyword evidence="2" id="KW-1185">Reference proteome</keyword>
<protein>
    <submittedName>
        <fullName evidence="1">Uncharacterized protein</fullName>
    </submittedName>
</protein>
<sequence length="172" mass="18297">MCPHCSCTDYFSSPTAAAVAASPMSSLGQRLPKICIVIFFSKSKPALSTVDARTTTFPALIFAILIQPPSISPDSLQSSRHFSGILGELHYEQPKGSLILKYKCLNFFCCQMMCLGGAEEELTPLTTEASPAVNHLEDFVTEPSTDSVLAASSGTHAPSDTVYTIAIASGPF</sequence>
<organism evidence="1 2">
    <name type="scientific">Echinococcus granulosus</name>
    <name type="common">Hydatid tapeworm</name>
    <dbReference type="NCBI Taxonomy" id="6210"/>
    <lineage>
        <taxon>Eukaryota</taxon>
        <taxon>Metazoa</taxon>
        <taxon>Spiralia</taxon>
        <taxon>Lophotrochozoa</taxon>
        <taxon>Platyhelminthes</taxon>
        <taxon>Cestoda</taxon>
        <taxon>Eucestoda</taxon>
        <taxon>Cyclophyllidea</taxon>
        <taxon>Taeniidae</taxon>
        <taxon>Echinococcus</taxon>
        <taxon>Echinococcus granulosus group</taxon>
    </lineage>
</organism>
<dbReference type="AlphaFoldDB" id="W6UJU2"/>
<comment type="caution">
    <text evidence="1">The sequence shown here is derived from an EMBL/GenBank/DDBJ whole genome shotgun (WGS) entry which is preliminary data.</text>
</comment>
<proteinExistence type="predicted"/>
<reference evidence="1 2" key="1">
    <citation type="journal article" date="2013" name="Nat. Genet.">
        <title>The genome of the hydatid tapeworm Echinococcus granulosus.</title>
        <authorList>
            <person name="Zheng H."/>
            <person name="Zhang W."/>
            <person name="Zhang L."/>
            <person name="Zhang Z."/>
            <person name="Li J."/>
            <person name="Lu G."/>
            <person name="Zhu Y."/>
            <person name="Wang Y."/>
            <person name="Huang Y."/>
            <person name="Liu J."/>
            <person name="Kang H."/>
            <person name="Chen J."/>
            <person name="Wang L."/>
            <person name="Chen A."/>
            <person name="Yu S."/>
            <person name="Gao Z."/>
            <person name="Jin L."/>
            <person name="Gu W."/>
            <person name="Wang Z."/>
            <person name="Zhao L."/>
            <person name="Shi B."/>
            <person name="Wen H."/>
            <person name="Lin R."/>
            <person name="Jones M.K."/>
            <person name="Brejova B."/>
            <person name="Vinar T."/>
            <person name="Zhao G."/>
            <person name="McManus D.P."/>
            <person name="Chen Z."/>
            <person name="Zhou Y."/>
            <person name="Wang S."/>
        </authorList>
    </citation>
    <scope>NUCLEOTIDE SEQUENCE [LARGE SCALE GENOMIC DNA]</scope>
</reference>